<dbReference type="CDD" id="cd03396">
    <property type="entry name" value="PAP2_like_6"/>
    <property type="match status" value="1"/>
</dbReference>
<proteinExistence type="predicted"/>
<evidence type="ECO:0000256" key="1">
    <source>
        <dbReference type="SAM" id="Phobius"/>
    </source>
</evidence>
<evidence type="ECO:0000313" key="4">
    <source>
        <dbReference type="Proteomes" id="UP000523196"/>
    </source>
</evidence>
<keyword evidence="4" id="KW-1185">Reference proteome</keyword>
<dbReference type="InterPro" id="IPR036938">
    <property type="entry name" value="PAP2/HPO_sf"/>
</dbReference>
<feature type="transmembrane region" description="Helical" evidence="1">
    <location>
        <begin position="45"/>
        <end position="62"/>
    </location>
</feature>
<dbReference type="SUPFAM" id="SSF48317">
    <property type="entry name" value="Acid phosphatase/Vanadium-dependent haloperoxidase"/>
    <property type="match status" value="1"/>
</dbReference>
<dbReference type="InterPro" id="IPR000326">
    <property type="entry name" value="PAP2/HPO"/>
</dbReference>
<keyword evidence="1" id="KW-0812">Transmembrane</keyword>
<reference evidence="3 4" key="1">
    <citation type="submission" date="2020-08" db="EMBL/GenBank/DDBJ databases">
        <authorList>
            <person name="Xu S."/>
            <person name="Li A."/>
        </authorList>
    </citation>
    <scope>NUCLEOTIDE SEQUENCE [LARGE SCALE GENOMIC DNA]</scope>
    <source>
        <strain evidence="3 4">119BY6-57</strain>
    </source>
</reference>
<evidence type="ECO:0000259" key="2">
    <source>
        <dbReference type="Pfam" id="PF01569"/>
    </source>
</evidence>
<feature type="transmembrane region" description="Helical" evidence="1">
    <location>
        <begin position="127"/>
        <end position="144"/>
    </location>
</feature>
<feature type="domain" description="Phosphatidic acid phosphatase type 2/haloperoxidase" evidence="2">
    <location>
        <begin position="127"/>
        <end position="257"/>
    </location>
</feature>
<accession>A0A7W3Y5A9</accession>
<comment type="caution">
    <text evidence="3">The sequence shown here is derived from an EMBL/GenBank/DDBJ whole genome shotgun (WGS) entry which is preliminary data.</text>
</comment>
<evidence type="ECO:0000313" key="3">
    <source>
        <dbReference type="EMBL" id="MBB1060017.1"/>
    </source>
</evidence>
<feature type="transmembrane region" description="Helical" evidence="1">
    <location>
        <begin position="207"/>
        <end position="226"/>
    </location>
</feature>
<feature type="transmembrane region" description="Helical" evidence="1">
    <location>
        <begin position="176"/>
        <end position="200"/>
    </location>
</feature>
<name>A0A7W3Y5A9_9GAMM</name>
<dbReference type="AlphaFoldDB" id="A0A7W3Y5A9"/>
<dbReference type="RefSeq" id="WP_182685634.1">
    <property type="nucleotide sequence ID" value="NZ_JACHTF010000004.1"/>
</dbReference>
<organism evidence="3 4">
    <name type="scientific">Marilutibacter spongiae</name>
    <dbReference type="NCBI Taxonomy" id="2025720"/>
    <lineage>
        <taxon>Bacteria</taxon>
        <taxon>Pseudomonadati</taxon>
        <taxon>Pseudomonadota</taxon>
        <taxon>Gammaproteobacteria</taxon>
        <taxon>Lysobacterales</taxon>
        <taxon>Lysobacteraceae</taxon>
        <taxon>Marilutibacter</taxon>
    </lineage>
</organism>
<dbReference type="EMBL" id="JACHTF010000004">
    <property type="protein sequence ID" value="MBB1060017.1"/>
    <property type="molecule type" value="Genomic_DNA"/>
</dbReference>
<sequence>MSHESRIPQILPEGARAARPAGTRAPGARTAPAWTPGADFLRLHALWPLLAFVVLATLAMAGQGDAWIADRLYAWEGGRWALREAWTTQQLIHLGGRDLSALAWLLAFAAWMVACLRPGAARLRRPLAYLLVATLASTATVALLKGVTAMDCPWDLARYGGHLPAVGLFELRPSGMPAAACFPAGHASGGYAWVASYFFLGVVQPRMRYWGLAFGLGLGLVFGVGQQLRGAHFASHDLWTAAICWFVALGAYRLFWPSRTAAQGATR</sequence>
<gene>
    <name evidence="3" type="ORF">H4F98_05455</name>
</gene>
<keyword evidence="1" id="KW-0472">Membrane</keyword>
<feature type="transmembrane region" description="Helical" evidence="1">
    <location>
        <begin position="101"/>
        <end position="120"/>
    </location>
</feature>
<keyword evidence="1" id="KW-1133">Transmembrane helix</keyword>
<dbReference type="Proteomes" id="UP000523196">
    <property type="component" value="Unassembled WGS sequence"/>
</dbReference>
<dbReference type="Pfam" id="PF01569">
    <property type="entry name" value="PAP2"/>
    <property type="match status" value="1"/>
</dbReference>
<protein>
    <submittedName>
        <fullName evidence="3">Phosphatase PAP2 family protein</fullName>
    </submittedName>
</protein>
<feature type="transmembrane region" description="Helical" evidence="1">
    <location>
        <begin position="238"/>
        <end position="256"/>
    </location>
</feature>